<dbReference type="EMBL" id="UINC01212675">
    <property type="protein sequence ID" value="SVE37112.1"/>
    <property type="molecule type" value="Genomic_DNA"/>
</dbReference>
<sequence length="36" mass="3831">PPSSQMGDVQSLFGFVGSSIGLGFCDQNNLHFIPFS</sequence>
<protein>
    <submittedName>
        <fullName evidence="1">Uncharacterized protein</fullName>
    </submittedName>
</protein>
<accession>A0A383CY44</accession>
<organism evidence="1">
    <name type="scientific">marine metagenome</name>
    <dbReference type="NCBI Taxonomy" id="408172"/>
    <lineage>
        <taxon>unclassified sequences</taxon>
        <taxon>metagenomes</taxon>
        <taxon>ecological metagenomes</taxon>
    </lineage>
</organism>
<proteinExistence type="predicted"/>
<dbReference type="AlphaFoldDB" id="A0A383CY44"/>
<name>A0A383CY44_9ZZZZ</name>
<reference evidence="1" key="1">
    <citation type="submission" date="2018-05" db="EMBL/GenBank/DDBJ databases">
        <authorList>
            <person name="Lanie J.A."/>
            <person name="Ng W.-L."/>
            <person name="Kazmierczak K.M."/>
            <person name="Andrzejewski T.M."/>
            <person name="Davidsen T.M."/>
            <person name="Wayne K.J."/>
            <person name="Tettelin H."/>
            <person name="Glass J.I."/>
            <person name="Rusch D."/>
            <person name="Podicherti R."/>
            <person name="Tsui H.-C.T."/>
            <person name="Winkler M.E."/>
        </authorList>
    </citation>
    <scope>NUCLEOTIDE SEQUENCE</scope>
</reference>
<gene>
    <name evidence="1" type="ORF">METZ01_LOCUS489966</name>
</gene>
<evidence type="ECO:0000313" key="1">
    <source>
        <dbReference type="EMBL" id="SVE37112.1"/>
    </source>
</evidence>
<feature type="non-terminal residue" evidence="1">
    <location>
        <position position="1"/>
    </location>
</feature>